<reference evidence="1" key="2">
    <citation type="submission" date="2020-09" db="EMBL/GenBank/DDBJ databases">
        <authorList>
            <person name="Sun Q."/>
            <person name="Kim S."/>
        </authorList>
    </citation>
    <scope>NUCLEOTIDE SEQUENCE</scope>
    <source>
        <strain evidence="1">KCTC 12719</strain>
    </source>
</reference>
<comment type="caution">
    <text evidence="1">The sequence shown here is derived from an EMBL/GenBank/DDBJ whole genome shotgun (WGS) entry which is preliminary data.</text>
</comment>
<accession>A0A918SHU4</accession>
<dbReference type="Proteomes" id="UP000610456">
    <property type="component" value="Unassembled WGS sequence"/>
</dbReference>
<gene>
    <name evidence="1" type="ORF">GCM10007103_24760</name>
</gene>
<proteinExistence type="predicted"/>
<dbReference type="AlphaFoldDB" id="A0A918SHU4"/>
<name>A0A918SHU4_9FLAO</name>
<reference evidence="1" key="1">
    <citation type="journal article" date="2014" name="Int. J. Syst. Evol. Microbiol.">
        <title>Complete genome sequence of Corynebacterium casei LMG S-19264T (=DSM 44701T), isolated from a smear-ripened cheese.</title>
        <authorList>
            <consortium name="US DOE Joint Genome Institute (JGI-PGF)"/>
            <person name="Walter F."/>
            <person name="Albersmeier A."/>
            <person name="Kalinowski J."/>
            <person name="Ruckert C."/>
        </authorList>
    </citation>
    <scope>NUCLEOTIDE SEQUENCE</scope>
    <source>
        <strain evidence="1">KCTC 12719</strain>
    </source>
</reference>
<protein>
    <submittedName>
        <fullName evidence="1">Uncharacterized protein</fullName>
    </submittedName>
</protein>
<keyword evidence="2" id="KW-1185">Reference proteome</keyword>
<dbReference type="NCBIfam" id="NF047658">
    <property type="entry name" value="HYC_CC_PP"/>
    <property type="match status" value="1"/>
</dbReference>
<dbReference type="InterPro" id="IPR058512">
    <property type="entry name" value="DUF8199"/>
</dbReference>
<organism evidence="1 2">
    <name type="scientific">Salinimicrobium marinum</name>
    <dbReference type="NCBI Taxonomy" id="680283"/>
    <lineage>
        <taxon>Bacteria</taxon>
        <taxon>Pseudomonadati</taxon>
        <taxon>Bacteroidota</taxon>
        <taxon>Flavobacteriia</taxon>
        <taxon>Flavobacteriales</taxon>
        <taxon>Flavobacteriaceae</taxon>
        <taxon>Salinimicrobium</taxon>
    </lineage>
</organism>
<dbReference type="EMBL" id="BMXB01000011">
    <property type="protein sequence ID" value="GHA42669.1"/>
    <property type="molecule type" value="Genomic_DNA"/>
</dbReference>
<sequence length="114" mass="13093">MSFTVEKHFCGQILVDLAIFSEAETCGMEMHMASSEEKSEDSCCKEQKISVEGQKDLKLSFDQLDFPQQVFISFFAYSYIDLFEGLPEMVVPFKDYSPPLLVRDVQLLDQTFLI</sequence>
<evidence type="ECO:0000313" key="2">
    <source>
        <dbReference type="Proteomes" id="UP000610456"/>
    </source>
</evidence>
<dbReference type="InterPro" id="IPR058060">
    <property type="entry name" value="HYC_CC_PP"/>
</dbReference>
<dbReference type="Pfam" id="PF26622">
    <property type="entry name" value="DUF8199"/>
    <property type="match status" value="1"/>
</dbReference>
<evidence type="ECO:0000313" key="1">
    <source>
        <dbReference type="EMBL" id="GHA42669.1"/>
    </source>
</evidence>